<evidence type="ECO:0000256" key="5">
    <source>
        <dbReference type="SAM" id="Phobius"/>
    </source>
</evidence>
<feature type="transmembrane region" description="Helical" evidence="5">
    <location>
        <begin position="56"/>
        <end position="77"/>
    </location>
</feature>
<sequence length="314" mass="36881">MFFHRAMRYYRLWIYSCNLTLLLSVLIFVSLAAWIFSDHHMALFPYIRLHQPTLVYAYFALVLQGGVLQALGCWGAVRMNERLLNAYLLIILALFLGDLVMGVVWTFHYSHITANLRYDLKERLQMDYGKELTFQILWDRIQEDAHCCGVDGPRDYNHTLWLHQQRPKYHQLVPLGCCHFRFETRMWEYAFPNHSCVESEVYQDGCYGEVQRWLQGSVGLLCVLGFCVITFLKVCFLGILRYEIREMIQKIRIIQELEGSSPLLGMNFQLIRPSIQSDVFSKKGNYILSKETLKSIHGNNNEYECLDFKRTSDV</sequence>
<dbReference type="Gene3D" id="1.10.1450.10">
    <property type="entry name" value="Tetraspanin"/>
    <property type="match status" value="1"/>
</dbReference>
<dbReference type="InterPro" id="IPR008952">
    <property type="entry name" value="Tetraspanin_EC2_sf"/>
</dbReference>
<organism evidence="6 7">
    <name type="scientific">Limulus polyphemus</name>
    <name type="common">Atlantic horseshoe crab</name>
    <dbReference type="NCBI Taxonomy" id="6850"/>
    <lineage>
        <taxon>Eukaryota</taxon>
        <taxon>Metazoa</taxon>
        <taxon>Ecdysozoa</taxon>
        <taxon>Arthropoda</taxon>
        <taxon>Chelicerata</taxon>
        <taxon>Merostomata</taxon>
        <taxon>Xiphosura</taxon>
        <taxon>Limulidae</taxon>
        <taxon>Limulus</taxon>
    </lineage>
</organism>
<dbReference type="GeneID" id="106467257"/>
<dbReference type="PANTHER" id="PTHR19282">
    <property type="entry name" value="TETRASPANIN"/>
    <property type="match status" value="1"/>
</dbReference>
<dbReference type="Proteomes" id="UP000694941">
    <property type="component" value="Unplaced"/>
</dbReference>
<gene>
    <name evidence="7" type="primary">LOC106467257</name>
</gene>
<dbReference type="RefSeq" id="XP_013783040.2">
    <property type="nucleotide sequence ID" value="XM_013927586.2"/>
</dbReference>
<keyword evidence="2 5" id="KW-0812">Transmembrane</keyword>
<dbReference type="PANTHER" id="PTHR19282:SF554">
    <property type="entry name" value="ANTIGEN, PUTATIVE-RELATED"/>
    <property type="match status" value="1"/>
</dbReference>
<protein>
    <submittedName>
        <fullName evidence="7">Tetraspanin-9-like</fullName>
    </submittedName>
</protein>
<accession>A0ABM1BJ55</accession>
<evidence type="ECO:0000256" key="3">
    <source>
        <dbReference type="ARBA" id="ARBA00022989"/>
    </source>
</evidence>
<feature type="transmembrane region" description="Helical" evidence="5">
    <location>
        <begin position="12"/>
        <end position="36"/>
    </location>
</feature>
<name>A0ABM1BJ55_LIMPO</name>
<evidence type="ECO:0000256" key="2">
    <source>
        <dbReference type="ARBA" id="ARBA00022692"/>
    </source>
</evidence>
<evidence type="ECO:0000313" key="7">
    <source>
        <dbReference type="RefSeq" id="XP_013783040.2"/>
    </source>
</evidence>
<keyword evidence="6" id="KW-1185">Reference proteome</keyword>
<evidence type="ECO:0000256" key="4">
    <source>
        <dbReference type="ARBA" id="ARBA00023136"/>
    </source>
</evidence>
<dbReference type="Pfam" id="PF00335">
    <property type="entry name" value="Tetraspanin"/>
    <property type="match status" value="1"/>
</dbReference>
<comment type="subcellular location">
    <subcellularLocation>
        <location evidence="1">Membrane</location>
        <topology evidence="1">Multi-pass membrane protein</topology>
    </subcellularLocation>
</comment>
<reference evidence="7" key="1">
    <citation type="submission" date="2025-08" db="UniProtKB">
        <authorList>
            <consortium name="RefSeq"/>
        </authorList>
    </citation>
    <scope>IDENTIFICATION</scope>
    <source>
        <tissue evidence="7">Muscle</tissue>
    </source>
</reference>
<evidence type="ECO:0000256" key="1">
    <source>
        <dbReference type="ARBA" id="ARBA00004141"/>
    </source>
</evidence>
<proteinExistence type="predicted"/>
<feature type="transmembrane region" description="Helical" evidence="5">
    <location>
        <begin position="218"/>
        <end position="240"/>
    </location>
</feature>
<keyword evidence="4 5" id="KW-0472">Membrane</keyword>
<dbReference type="SUPFAM" id="SSF48652">
    <property type="entry name" value="Tetraspanin"/>
    <property type="match status" value="1"/>
</dbReference>
<dbReference type="InterPro" id="IPR018499">
    <property type="entry name" value="Tetraspanin/Peripherin"/>
</dbReference>
<keyword evidence="3 5" id="KW-1133">Transmembrane helix</keyword>
<feature type="transmembrane region" description="Helical" evidence="5">
    <location>
        <begin position="84"/>
        <end position="107"/>
    </location>
</feature>
<evidence type="ECO:0000313" key="6">
    <source>
        <dbReference type="Proteomes" id="UP000694941"/>
    </source>
</evidence>